<dbReference type="Proteomes" id="UP000193920">
    <property type="component" value="Unassembled WGS sequence"/>
</dbReference>
<keyword evidence="3" id="KW-1185">Reference proteome</keyword>
<reference evidence="2 3" key="1">
    <citation type="submission" date="2016-08" db="EMBL/GenBank/DDBJ databases">
        <title>A Parts List for Fungal Cellulosomes Revealed by Comparative Genomics.</title>
        <authorList>
            <consortium name="DOE Joint Genome Institute"/>
            <person name="Haitjema C.H."/>
            <person name="Gilmore S.P."/>
            <person name="Henske J.K."/>
            <person name="Solomon K.V."/>
            <person name="De Groot R."/>
            <person name="Kuo A."/>
            <person name="Mondo S.J."/>
            <person name="Salamov A.A."/>
            <person name="Labutti K."/>
            <person name="Zhao Z."/>
            <person name="Chiniquy J."/>
            <person name="Barry K."/>
            <person name="Brewer H.M."/>
            <person name="Purvine S.O."/>
            <person name="Wright A.T."/>
            <person name="Boxma B."/>
            <person name="Van Alen T."/>
            <person name="Hackstein J.H."/>
            <person name="Baker S.E."/>
            <person name="Grigoriev I.V."/>
            <person name="O'Malley M.A."/>
        </authorList>
    </citation>
    <scope>NUCLEOTIDE SEQUENCE [LARGE SCALE GENOMIC DNA]</scope>
    <source>
        <strain evidence="2 3">G1</strain>
    </source>
</reference>
<keyword evidence="1" id="KW-1133">Transmembrane helix</keyword>
<organism evidence="2 3">
    <name type="scientific">Neocallimastix californiae</name>
    <dbReference type="NCBI Taxonomy" id="1754190"/>
    <lineage>
        <taxon>Eukaryota</taxon>
        <taxon>Fungi</taxon>
        <taxon>Fungi incertae sedis</taxon>
        <taxon>Chytridiomycota</taxon>
        <taxon>Chytridiomycota incertae sedis</taxon>
        <taxon>Neocallimastigomycetes</taxon>
        <taxon>Neocallimastigales</taxon>
        <taxon>Neocallimastigaceae</taxon>
        <taxon>Neocallimastix</taxon>
    </lineage>
</organism>
<dbReference type="OrthoDB" id="2153150at2759"/>
<evidence type="ECO:0000313" key="2">
    <source>
        <dbReference type="EMBL" id="ORX82711.1"/>
    </source>
</evidence>
<keyword evidence="1" id="KW-0812">Transmembrane</keyword>
<feature type="transmembrane region" description="Helical" evidence="1">
    <location>
        <begin position="460"/>
        <end position="480"/>
    </location>
</feature>
<gene>
    <name evidence="2" type="ORF">LY90DRAFT_521601</name>
</gene>
<dbReference type="STRING" id="1754190.A0A1Y1XAB2"/>
<keyword evidence="1" id="KW-0472">Membrane</keyword>
<dbReference type="EMBL" id="MCOG01001372">
    <property type="protein sequence ID" value="ORX82711.1"/>
    <property type="molecule type" value="Genomic_DNA"/>
</dbReference>
<evidence type="ECO:0000256" key="1">
    <source>
        <dbReference type="SAM" id="Phobius"/>
    </source>
</evidence>
<comment type="caution">
    <text evidence="2">The sequence shown here is derived from an EMBL/GenBank/DDBJ whole genome shotgun (WGS) entry which is preliminary data.</text>
</comment>
<sequence>MNVGYYSIDNTETNGKIPTTDYPTTYNIINRFQSVLTNPKVPISNDKIKWEDISNIVVDGNGNIYYLLKLDVNNTTYLKIIVVGMDGKLLVQHDIDHEFKNLDLTQRNLIYLLGNDRSTVAVIVNDNETNVSGLEVKSITPKTVKRDAKDDYININIRNVPYEPRISNQGSSFYALIQPSNDSYLSSQYPCLFTIQVNKEQVKENCNIIKNKEVNQFLPSLQAKSENSKDDVNFHFATDYDVFSSSINNTVEDPSIMNYLGSNVKIQRFDWSSPDFYYATDDGIGFYSPNKDAMKSSINWYIHSRDLPKNYSSSSTDFVAYSTKEKHLFICVRENDQGENGHIAIIDTETKKVYEDDNVPCSKESLILLADKNFISSTRDGVNFYNYDDKNFNVKKVKSIPAAASSFVSAPVFYNDRLYVNGNVLCNDTLSKDIFNGNIYKNSQDIKEEDKHKDSLLKPIFFSLGMLALVALLISLLLIAKKRRNRKRNEKYISRKASDSIDPDYVIDDDDFDFNLNVGVRNSTKLNQGTLTSKHSYSSKYTVNSHISQRSLIKKTKSDEQNDDHSSINDNSINNAYLYKQVDGDINIRNYPRQEYLGHISTLSLSPIKEDVHYLSPKRSGLTNDSNNYRDINENPDLIDVHENYSNQASNASDNGYLSEMNTTLINSSNHRLSPTTTNETTFVASDKLTSPSYINQEESMSDIIPPTDIIYKDNKVFMEDYNNNQHKNNEFENKG</sequence>
<protein>
    <submittedName>
        <fullName evidence="2">Uncharacterized protein</fullName>
    </submittedName>
</protein>
<name>A0A1Y1XAB2_9FUNG</name>
<accession>A0A1Y1XAB2</accession>
<proteinExistence type="predicted"/>
<dbReference type="AlphaFoldDB" id="A0A1Y1XAB2"/>
<evidence type="ECO:0000313" key="3">
    <source>
        <dbReference type="Proteomes" id="UP000193920"/>
    </source>
</evidence>